<feature type="domain" description="SET" evidence="19">
    <location>
        <begin position="170"/>
        <end position="291"/>
    </location>
</feature>
<name>A0AA47N282_MERPO</name>
<feature type="compositionally biased region" description="Polar residues" evidence="18">
    <location>
        <begin position="7"/>
        <end position="18"/>
    </location>
</feature>
<accession>A0AA47N282</accession>
<dbReference type="InterPro" id="IPR016858">
    <property type="entry name" value="KMT5A-like"/>
</dbReference>
<dbReference type="InterPro" id="IPR046341">
    <property type="entry name" value="SET_dom_sf"/>
</dbReference>
<comment type="caution">
    <text evidence="20">The sequence shown here is derived from an EMBL/GenBank/DDBJ whole genome shotgun (WGS) entry which is preliminary data.</text>
</comment>
<keyword evidence="12" id="KW-0805">Transcription regulation</keyword>
<dbReference type="GO" id="GO:0006357">
    <property type="term" value="P:regulation of transcription by RNA polymerase II"/>
    <property type="evidence" value="ECO:0007669"/>
    <property type="project" value="TreeGrafter"/>
</dbReference>
<evidence type="ECO:0000256" key="11">
    <source>
        <dbReference type="ARBA" id="ARBA00022853"/>
    </source>
</evidence>
<dbReference type="Pfam" id="PF00856">
    <property type="entry name" value="SET"/>
    <property type="match status" value="1"/>
</dbReference>
<dbReference type="GO" id="GO:0005700">
    <property type="term" value="C:polytene chromosome"/>
    <property type="evidence" value="ECO:0007669"/>
    <property type="project" value="TreeGrafter"/>
</dbReference>
<keyword evidence="11" id="KW-0156">Chromatin regulator</keyword>
<evidence type="ECO:0000313" key="21">
    <source>
        <dbReference type="Proteomes" id="UP001174136"/>
    </source>
</evidence>
<evidence type="ECO:0000256" key="4">
    <source>
        <dbReference type="ARBA" id="ARBA00022454"/>
    </source>
</evidence>
<dbReference type="PROSITE" id="PS50280">
    <property type="entry name" value="SET"/>
    <property type="match status" value="1"/>
</dbReference>
<feature type="compositionally biased region" description="Basic and acidic residues" evidence="18">
    <location>
        <begin position="48"/>
        <end position="64"/>
    </location>
</feature>
<evidence type="ECO:0000256" key="15">
    <source>
        <dbReference type="ARBA" id="ARBA00023306"/>
    </source>
</evidence>
<reference evidence="20" key="1">
    <citation type="journal article" date="2023" name="Front. Mar. Sci.">
        <title>A new Merluccius polli reference genome to investigate the effects of global change in West African waters.</title>
        <authorList>
            <person name="Mateo J.L."/>
            <person name="Blanco-Fernandez C."/>
            <person name="Garcia-Vazquez E."/>
            <person name="Machado-Schiaffino G."/>
        </authorList>
    </citation>
    <scope>NUCLEOTIDE SEQUENCE</scope>
    <source>
        <strain evidence="20">C29</strain>
        <tissue evidence="20">Fin</tissue>
    </source>
</reference>
<dbReference type="EMBL" id="JAOPHQ010001426">
    <property type="protein sequence ID" value="KAK0150957.1"/>
    <property type="molecule type" value="Genomic_DNA"/>
</dbReference>
<dbReference type="PIRSF" id="PIRSF027717">
    <property type="entry name" value="Histone_H4-K20_mtfrase"/>
    <property type="match status" value="1"/>
</dbReference>
<comment type="catalytic activity">
    <reaction evidence="17">
        <text>L-lysyl-[protein] + S-adenosyl-L-methionine = N(6)-methyl-L-lysyl-[protein] + S-adenosyl-L-homocysteine + H(+)</text>
        <dbReference type="Rhea" id="RHEA:51736"/>
        <dbReference type="Rhea" id="RHEA-COMP:9752"/>
        <dbReference type="Rhea" id="RHEA-COMP:13053"/>
        <dbReference type="ChEBI" id="CHEBI:15378"/>
        <dbReference type="ChEBI" id="CHEBI:29969"/>
        <dbReference type="ChEBI" id="CHEBI:57856"/>
        <dbReference type="ChEBI" id="CHEBI:59789"/>
        <dbReference type="ChEBI" id="CHEBI:61929"/>
    </reaction>
</comment>
<dbReference type="Proteomes" id="UP001174136">
    <property type="component" value="Unassembled WGS sequence"/>
</dbReference>
<proteinExistence type="predicted"/>
<keyword evidence="21" id="KW-1185">Reference proteome</keyword>
<evidence type="ECO:0000256" key="8">
    <source>
        <dbReference type="ARBA" id="ARBA00022679"/>
    </source>
</evidence>
<dbReference type="AlphaFoldDB" id="A0AA47N282"/>
<keyword evidence="6 20" id="KW-0489">Methyltransferase</keyword>
<evidence type="ECO:0000256" key="18">
    <source>
        <dbReference type="SAM" id="MobiDB-lite"/>
    </source>
</evidence>
<evidence type="ECO:0000256" key="2">
    <source>
        <dbReference type="ARBA" id="ARBA00004286"/>
    </source>
</evidence>
<keyword evidence="9" id="KW-0949">S-adenosyl-L-methionine</keyword>
<evidence type="ECO:0000256" key="16">
    <source>
        <dbReference type="ARBA" id="ARBA00047784"/>
    </source>
</evidence>
<dbReference type="GO" id="GO:0043516">
    <property type="term" value="P:regulation of DNA damage response, signal transduction by p53 class mediator"/>
    <property type="evidence" value="ECO:0007669"/>
    <property type="project" value="TreeGrafter"/>
</dbReference>
<keyword evidence="4" id="KW-0158">Chromosome</keyword>
<keyword evidence="7" id="KW-0132">Cell division</keyword>
<dbReference type="InterPro" id="IPR001214">
    <property type="entry name" value="SET_dom"/>
</dbReference>
<keyword evidence="13" id="KW-0804">Transcription</keyword>
<organism evidence="20 21">
    <name type="scientific">Merluccius polli</name>
    <name type="common">Benguela hake</name>
    <name type="synonym">Merluccius cadenati</name>
    <dbReference type="NCBI Taxonomy" id="89951"/>
    <lineage>
        <taxon>Eukaryota</taxon>
        <taxon>Metazoa</taxon>
        <taxon>Chordata</taxon>
        <taxon>Craniata</taxon>
        <taxon>Vertebrata</taxon>
        <taxon>Euteleostomi</taxon>
        <taxon>Actinopterygii</taxon>
        <taxon>Neopterygii</taxon>
        <taxon>Teleostei</taxon>
        <taxon>Neoteleostei</taxon>
        <taxon>Acanthomorphata</taxon>
        <taxon>Zeiogadaria</taxon>
        <taxon>Gadariae</taxon>
        <taxon>Gadiformes</taxon>
        <taxon>Gadoidei</taxon>
        <taxon>Merlucciidae</taxon>
        <taxon>Merluccius</taxon>
    </lineage>
</organism>
<comment type="subcellular location">
    <subcellularLocation>
        <location evidence="2">Chromosome</location>
    </subcellularLocation>
    <subcellularLocation>
        <location evidence="1">Nucleus</location>
    </subcellularLocation>
</comment>
<dbReference type="GO" id="GO:0140944">
    <property type="term" value="F:histone H4K20 monomethyltransferase activity"/>
    <property type="evidence" value="ECO:0007669"/>
    <property type="project" value="UniProtKB-EC"/>
</dbReference>
<comment type="catalytic activity">
    <reaction evidence="16">
        <text>L-lysyl(20)-[histone H4] + S-adenosyl-L-methionine = N(6)-methyl-L-lysyl(20)-[histone H4] + S-adenosyl-L-homocysteine + H(+)</text>
        <dbReference type="Rhea" id="RHEA:60344"/>
        <dbReference type="Rhea" id="RHEA-COMP:15554"/>
        <dbReference type="Rhea" id="RHEA-COMP:15555"/>
        <dbReference type="ChEBI" id="CHEBI:15378"/>
        <dbReference type="ChEBI" id="CHEBI:29969"/>
        <dbReference type="ChEBI" id="CHEBI:57856"/>
        <dbReference type="ChEBI" id="CHEBI:59789"/>
        <dbReference type="ChEBI" id="CHEBI:61929"/>
        <dbReference type="EC" id="2.1.1.361"/>
    </reaction>
</comment>
<keyword evidence="10" id="KW-0498">Mitosis</keyword>
<dbReference type="InterPro" id="IPR051760">
    <property type="entry name" value="KMT5A"/>
</dbReference>
<dbReference type="SUPFAM" id="SSF82199">
    <property type="entry name" value="SET domain"/>
    <property type="match status" value="1"/>
</dbReference>
<keyword evidence="5" id="KW-0678">Repressor</keyword>
<gene>
    <name evidence="20" type="primary">KMT5A_1</name>
    <name evidence="20" type="ORF">N1851_007901</name>
</gene>
<evidence type="ECO:0000256" key="6">
    <source>
        <dbReference type="ARBA" id="ARBA00022603"/>
    </source>
</evidence>
<keyword evidence="8" id="KW-0808">Transferase</keyword>
<dbReference type="GO" id="GO:0032259">
    <property type="term" value="P:methylation"/>
    <property type="evidence" value="ECO:0007669"/>
    <property type="project" value="UniProtKB-KW"/>
</dbReference>
<dbReference type="CDD" id="cd10528">
    <property type="entry name" value="SET_SETD8"/>
    <property type="match status" value="1"/>
</dbReference>
<evidence type="ECO:0000256" key="17">
    <source>
        <dbReference type="ARBA" id="ARBA00048985"/>
    </source>
</evidence>
<evidence type="ECO:0000256" key="14">
    <source>
        <dbReference type="ARBA" id="ARBA00023242"/>
    </source>
</evidence>
<evidence type="ECO:0000256" key="7">
    <source>
        <dbReference type="ARBA" id="ARBA00022618"/>
    </source>
</evidence>
<keyword evidence="14" id="KW-0539">Nucleus</keyword>
<dbReference type="PROSITE" id="PS51571">
    <property type="entry name" value="SAM_MT43_PR_SET"/>
    <property type="match status" value="1"/>
</dbReference>
<dbReference type="SMART" id="SM00317">
    <property type="entry name" value="SET"/>
    <property type="match status" value="1"/>
</dbReference>
<evidence type="ECO:0000256" key="10">
    <source>
        <dbReference type="ARBA" id="ARBA00022776"/>
    </source>
</evidence>
<dbReference type="PANTHER" id="PTHR46167">
    <property type="entry name" value="N-LYSINE METHYLTRANSFERASE KMT5A"/>
    <property type="match status" value="1"/>
</dbReference>
<dbReference type="GO" id="GO:0051301">
    <property type="term" value="P:cell division"/>
    <property type="evidence" value="ECO:0007669"/>
    <property type="project" value="UniProtKB-KW"/>
</dbReference>
<evidence type="ECO:0000256" key="3">
    <source>
        <dbReference type="ARBA" id="ARBA00012187"/>
    </source>
</evidence>
<evidence type="ECO:0000256" key="12">
    <source>
        <dbReference type="ARBA" id="ARBA00023015"/>
    </source>
</evidence>
<feature type="region of interest" description="Disordered" evidence="18">
    <location>
        <begin position="1"/>
        <end position="134"/>
    </location>
</feature>
<evidence type="ECO:0000256" key="9">
    <source>
        <dbReference type="ARBA" id="ARBA00022691"/>
    </source>
</evidence>
<dbReference type="PANTHER" id="PTHR46167:SF1">
    <property type="entry name" value="N-LYSINE METHYLTRANSFERASE KMT5A"/>
    <property type="match status" value="1"/>
</dbReference>
<evidence type="ECO:0000256" key="13">
    <source>
        <dbReference type="ARBA" id="ARBA00023163"/>
    </source>
</evidence>
<sequence>MSRDSSCKAQSTLHSLWSPSKPRSPLSENSSCVIQEGNGSEKPPTDTSKPKKDRATEIHSEVLKSNEQQKSARACLPLSGSREQTNTEQPQDKDAISQTGAAPHNKANGTKTQKGVGHKARMKKTENKISQNRKVTDYYPIRRSSRKTKAELKDEEQKHIDDLIKNGVQEGMQVQHIDDKGRGVFATRSFTKGEFVVEYNGDLLDIACAKKREAEYALDPSTGCYMYYFQYQSKTYCVDATRETTRLGRLINHSKTGNCQTRLHDIDGKPHLILVASRDIDAEEELLYDYGDRSKASLSAHPWLKN</sequence>
<evidence type="ECO:0000256" key="1">
    <source>
        <dbReference type="ARBA" id="ARBA00004123"/>
    </source>
</evidence>
<keyword evidence="15" id="KW-0131">Cell cycle</keyword>
<dbReference type="FunFam" id="2.170.270.10:FF:000021">
    <property type="entry name" value="Histone-lysine N-methyltransferase"/>
    <property type="match status" value="1"/>
</dbReference>
<evidence type="ECO:0000256" key="5">
    <source>
        <dbReference type="ARBA" id="ARBA00022491"/>
    </source>
</evidence>
<protein>
    <recommendedName>
        <fullName evidence="3">[histone H4]-lysine(20) N-methyltransferase</fullName>
        <ecNumber evidence="3">2.1.1.361</ecNumber>
    </recommendedName>
</protein>
<dbReference type="InterPro" id="IPR047266">
    <property type="entry name" value="KMT5A-like_SET"/>
</dbReference>
<dbReference type="Gene3D" id="2.170.270.10">
    <property type="entry name" value="SET domain"/>
    <property type="match status" value="1"/>
</dbReference>
<evidence type="ECO:0000313" key="20">
    <source>
        <dbReference type="EMBL" id="KAK0150957.1"/>
    </source>
</evidence>
<evidence type="ECO:0000259" key="19">
    <source>
        <dbReference type="PROSITE" id="PS50280"/>
    </source>
</evidence>
<dbReference type="EC" id="2.1.1.361" evidence="3"/>
<dbReference type="GO" id="GO:0005634">
    <property type="term" value="C:nucleus"/>
    <property type="evidence" value="ECO:0007669"/>
    <property type="project" value="UniProtKB-SubCell"/>
</dbReference>